<dbReference type="GO" id="GO:0005737">
    <property type="term" value="C:cytoplasm"/>
    <property type="evidence" value="ECO:0007669"/>
    <property type="project" value="TreeGrafter"/>
</dbReference>
<dbReference type="GO" id="GO:0051082">
    <property type="term" value="F:unfolded protein binding"/>
    <property type="evidence" value="ECO:0007669"/>
    <property type="project" value="InterPro"/>
</dbReference>
<comment type="caution">
    <text evidence="2">The sequence shown here is derived from an EMBL/GenBank/DDBJ whole genome shotgun (WGS) entry which is preliminary data.</text>
</comment>
<dbReference type="SUPFAM" id="SSF46579">
    <property type="entry name" value="Prefoldin"/>
    <property type="match status" value="1"/>
</dbReference>
<dbReference type="GO" id="GO:1990114">
    <property type="term" value="P:RNA polymerase II core complex assembly"/>
    <property type="evidence" value="ECO:0007669"/>
    <property type="project" value="TreeGrafter"/>
</dbReference>
<dbReference type="GO" id="GO:0016272">
    <property type="term" value="C:prefoldin complex"/>
    <property type="evidence" value="ECO:0007669"/>
    <property type="project" value="InterPro"/>
</dbReference>
<protein>
    <submittedName>
        <fullName evidence="2">Prefoldin subunit 5</fullName>
    </submittedName>
</protein>
<sequence>MAQQMRNQINVQDLKPDQLASVKEQPSQELVQLTNSFGQLKGAIAKFNGGIEAIESIRSKSNDQTILVPLTLSFYVPGKMIDTSRVMLDVGTGYLIDQPASTAKKLLNQKALLLSVNLDQFQSTIETKQENLLLVNEWIQIKLNSSNNSNK</sequence>
<dbReference type="InterPro" id="IPR009053">
    <property type="entry name" value="Prefoldin"/>
</dbReference>
<evidence type="ECO:0000313" key="3">
    <source>
        <dbReference type="Proteomes" id="UP001153365"/>
    </source>
</evidence>
<dbReference type="InterPro" id="IPR004127">
    <property type="entry name" value="Prefoldin_subunit_alpha"/>
</dbReference>
<dbReference type="PANTHER" id="PTHR12674:SF2">
    <property type="entry name" value="PREFOLDIN SUBUNIT 5"/>
    <property type="match status" value="1"/>
</dbReference>
<dbReference type="NCBIfam" id="TIGR00293">
    <property type="entry name" value="prefoldin subunit alpha"/>
    <property type="match status" value="1"/>
</dbReference>
<accession>A0AAV0BAV8</accession>
<keyword evidence="3" id="KW-1185">Reference proteome</keyword>
<dbReference type="Pfam" id="PF02996">
    <property type="entry name" value="Prefoldin"/>
    <property type="match status" value="1"/>
</dbReference>
<gene>
    <name evidence="2" type="ORF">PPACK8108_LOCUS16063</name>
</gene>
<dbReference type="CDD" id="cd23157">
    <property type="entry name" value="Prefoldin_5"/>
    <property type="match status" value="1"/>
</dbReference>
<dbReference type="Gene3D" id="1.10.287.370">
    <property type="match status" value="1"/>
</dbReference>
<dbReference type="GO" id="GO:1990113">
    <property type="term" value="P:RNA polymerase I assembly"/>
    <property type="evidence" value="ECO:0007669"/>
    <property type="project" value="TreeGrafter"/>
</dbReference>
<dbReference type="AlphaFoldDB" id="A0AAV0BAV8"/>
<dbReference type="Proteomes" id="UP001153365">
    <property type="component" value="Unassembled WGS sequence"/>
</dbReference>
<comment type="similarity">
    <text evidence="1">Belongs to the prefoldin subunit alpha family.</text>
</comment>
<name>A0AAV0BAV8_PHAPC</name>
<organism evidence="2 3">
    <name type="scientific">Phakopsora pachyrhizi</name>
    <name type="common">Asian soybean rust disease fungus</name>
    <dbReference type="NCBI Taxonomy" id="170000"/>
    <lineage>
        <taxon>Eukaryota</taxon>
        <taxon>Fungi</taxon>
        <taxon>Dikarya</taxon>
        <taxon>Basidiomycota</taxon>
        <taxon>Pucciniomycotina</taxon>
        <taxon>Pucciniomycetes</taxon>
        <taxon>Pucciniales</taxon>
        <taxon>Phakopsoraceae</taxon>
        <taxon>Phakopsora</taxon>
    </lineage>
</organism>
<proteinExistence type="inferred from homology"/>
<dbReference type="PANTHER" id="PTHR12674">
    <property type="entry name" value="PREFOLDIN SUBUNIT 5"/>
    <property type="match status" value="1"/>
</dbReference>
<evidence type="ECO:0000313" key="2">
    <source>
        <dbReference type="EMBL" id="CAH7682901.1"/>
    </source>
</evidence>
<dbReference type="GO" id="GO:1990115">
    <property type="term" value="P:RNA polymerase III assembly"/>
    <property type="evidence" value="ECO:0007669"/>
    <property type="project" value="TreeGrafter"/>
</dbReference>
<dbReference type="InterPro" id="IPR011599">
    <property type="entry name" value="PFD_alpha_archaea"/>
</dbReference>
<dbReference type="EMBL" id="CALTRL010004335">
    <property type="protein sequence ID" value="CAH7682901.1"/>
    <property type="molecule type" value="Genomic_DNA"/>
</dbReference>
<reference evidence="2" key="1">
    <citation type="submission" date="2022-06" db="EMBL/GenBank/DDBJ databases">
        <authorList>
            <consortium name="SYNGENTA / RWTH Aachen University"/>
        </authorList>
    </citation>
    <scope>NUCLEOTIDE SEQUENCE</scope>
</reference>
<dbReference type="GO" id="GO:0006457">
    <property type="term" value="P:protein folding"/>
    <property type="evidence" value="ECO:0007669"/>
    <property type="project" value="InterPro"/>
</dbReference>
<evidence type="ECO:0000256" key="1">
    <source>
        <dbReference type="ARBA" id="ARBA00010048"/>
    </source>
</evidence>